<dbReference type="AlphaFoldDB" id="A0A7S3Z9Q6"/>
<feature type="region of interest" description="Disordered" evidence="1">
    <location>
        <begin position="1"/>
        <end position="23"/>
    </location>
</feature>
<sequence length="544" mass="61453">MSDDPRDAAAAAPTELPESVEGRSREIYEEWRAATSPAERDRLQVKFLKGHPFVQAKEPTIYEFAKHRAEVSGFRLHVYKFRKWLNSKKGYPYKRAAGGMSDDGLYTVSPMLRELMPRGLHRVTLTPVDSKTSATTVLFRGIPKFSGLVACDEDEESNASASIFFYDGASLKDAGGFYVTAKSNGENAKMGCLVADGVPYLLAGSKNTCYIWPAEDPYSKHGEANNPKVPAQFICLLYSHFYLNLTAEQKREFVELMTTKYGTIMGEINTPWYEHVVPINDLFMETYTLLDARGRPVHPKTSFDFFKHFGIDQRFKTISVPPPEKSGVPSPDKLQEFYETKSQIKMAEAGYPLDAKQPYVNHVYFSSHSIQDLDGVINSIRDAKNTEGAVLYLTDAKSDRVIGLVKVKASEYVLRRRIRENLKGALFSKLSRGEVKEFPVRERENNKVQKKEKSPAKILPLKSHVRIVKDRIHKGARALTHVPGCKEHWEEWAAFGRGFAEWWVSSRLLNGTNPEQINIDYVLKEAKGRIASLFAAYASLNSKK</sequence>
<evidence type="ECO:0008006" key="3">
    <source>
        <dbReference type="Google" id="ProtNLM"/>
    </source>
</evidence>
<evidence type="ECO:0000313" key="2">
    <source>
        <dbReference type="EMBL" id="CAE0676206.1"/>
    </source>
</evidence>
<gene>
    <name evidence="2" type="ORF">LGLO00237_LOCUS27984</name>
</gene>
<dbReference type="PANTHER" id="PTHR38566">
    <property type="entry name" value="RNA_LIG_T4_1 DOMAIN-CONTAINING PROTEIN"/>
    <property type="match status" value="1"/>
</dbReference>
<accession>A0A7S3Z9Q6</accession>
<proteinExistence type="predicted"/>
<protein>
    <recommendedName>
        <fullName evidence="3">T4 RNA ligase 1-like N-terminal domain-containing protein</fullName>
    </recommendedName>
</protein>
<evidence type="ECO:0000256" key="1">
    <source>
        <dbReference type="SAM" id="MobiDB-lite"/>
    </source>
</evidence>
<dbReference type="PANTHER" id="PTHR38566:SF1">
    <property type="entry name" value="CHROMOSOME UNDETERMINED SCAFFOLD_18, WHOLE GENOME SHOTGUN SEQUENCE"/>
    <property type="match status" value="1"/>
</dbReference>
<dbReference type="EMBL" id="HBIV01039431">
    <property type="protein sequence ID" value="CAE0676206.1"/>
    <property type="molecule type" value="Transcribed_RNA"/>
</dbReference>
<name>A0A7S3Z9Q6_9EUKA</name>
<organism evidence="2">
    <name type="scientific">Lotharella globosa</name>
    <dbReference type="NCBI Taxonomy" id="91324"/>
    <lineage>
        <taxon>Eukaryota</taxon>
        <taxon>Sar</taxon>
        <taxon>Rhizaria</taxon>
        <taxon>Cercozoa</taxon>
        <taxon>Chlorarachniophyceae</taxon>
        <taxon>Lotharella</taxon>
    </lineage>
</organism>
<reference evidence="2" key="1">
    <citation type="submission" date="2021-01" db="EMBL/GenBank/DDBJ databases">
        <authorList>
            <person name="Corre E."/>
            <person name="Pelletier E."/>
            <person name="Niang G."/>
            <person name="Scheremetjew M."/>
            <person name="Finn R."/>
            <person name="Kale V."/>
            <person name="Holt S."/>
            <person name="Cochrane G."/>
            <person name="Meng A."/>
            <person name="Brown T."/>
            <person name="Cohen L."/>
        </authorList>
    </citation>
    <scope>NUCLEOTIDE SEQUENCE</scope>
    <source>
        <strain evidence="2">CCCM811</strain>
    </source>
</reference>